<sequence>MDDVPLLVDVSENIHELDEDVKAVPVTVVTGYLGSGKSTMLQYLAKNSTKKIAVVLNEFGNTSDIEKSLVVRNQENGMDVEEWVELDNGCMCCTAKDAGVAAIEKLIQRNKKSGKPIDHVIIETSGLADPAKIAAMFWLDNALLANVKLDGVVTVVDAKTFCKSFDENKLAGIQVACADVILVNKCDTTSQIEVERVKNIVNGINSAAKVYSTTYGQAKPDQVMGLDAYAQSSSNRFTELTKDHKSDSHGLSTVAIDLCRINSFNIESFERKIQHLLWENELNGSRVVIHRTKGRLQMHKEKQTKIIQAVRDVYEIVNIPYEPNSDFKIIFIGENIKELENELSRFLLDI</sequence>
<dbReference type="Proteomes" id="UP001362899">
    <property type="component" value="Unassembled WGS sequence"/>
</dbReference>
<dbReference type="SUPFAM" id="SSF90002">
    <property type="entry name" value="Hypothetical protein YjiA, C-terminal domain"/>
    <property type="match status" value="1"/>
</dbReference>
<dbReference type="InterPro" id="IPR051316">
    <property type="entry name" value="Zinc-reg_GTPase_activator"/>
</dbReference>
<dbReference type="PANTHER" id="PTHR13748">
    <property type="entry name" value="COBW-RELATED"/>
    <property type="match status" value="1"/>
</dbReference>
<dbReference type="EMBL" id="BTGC01000008">
    <property type="protein sequence ID" value="GMM53286.1"/>
    <property type="molecule type" value="Genomic_DNA"/>
</dbReference>
<dbReference type="InterPro" id="IPR003495">
    <property type="entry name" value="CobW/HypB/UreG_nucleotide-bd"/>
</dbReference>
<dbReference type="InterPro" id="IPR036627">
    <property type="entry name" value="CobW-likC_sf"/>
</dbReference>
<accession>A0AAV5RQ74</accession>
<dbReference type="Gene3D" id="3.40.50.300">
    <property type="entry name" value="P-loop containing nucleotide triphosphate hydrolases"/>
    <property type="match status" value="1"/>
</dbReference>
<proteinExistence type="predicted"/>
<dbReference type="GO" id="GO:0005737">
    <property type="term" value="C:cytoplasm"/>
    <property type="evidence" value="ECO:0007669"/>
    <property type="project" value="TreeGrafter"/>
</dbReference>
<feature type="domain" description="CobW/HypB/UreG nucleotide-binding" evidence="1">
    <location>
        <begin position="25"/>
        <end position="211"/>
    </location>
</feature>
<dbReference type="Pfam" id="PF02492">
    <property type="entry name" value="cobW"/>
    <property type="match status" value="1"/>
</dbReference>
<dbReference type="InterPro" id="IPR027417">
    <property type="entry name" value="P-loop_NTPase"/>
</dbReference>
<evidence type="ECO:0000259" key="1">
    <source>
        <dbReference type="Pfam" id="PF02492"/>
    </source>
</evidence>
<evidence type="ECO:0000313" key="2">
    <source>
        <dbReference type="EMBL" id="GMM53286.1"/>
    </source>
</evidence>
<dbReference type="Gene3D" id="3.30.1220.10">
    <property type="entry name" value="CobW-like, C-terminal domain"/>
    <property type="match status" value="1"/>
</dbReference>
<dbReference type="SUPFAM" id="SSF52540">
    <property type="entry name" value="P-loop containing nucleoside triphosphate hydrolases"/>
    <property type="match status" value="1"/>
</dbReference>
<organism evidence="2 3">
    <name type="scientific">Starmerella bacillaris</name>
    <name type="common">Yeast</name>
    <name type="synonym">Candida zemplinina</name>
    <dbReference type="NCBI Taxonomy" id="1247836"/>
    <lineage>
        <taxon>Eukaryota</taxon>
        <taxon>Fungi</taxon>
        <taxon>Dikarya</taxon>
        <taxon>Ascomycota</taxon>
        <taxon>Saccharomycotina</taxon>
        <taxon>Dipodascomycetes</taxon>
        <taxon>Dipodascales</taxon>
        <taxon>Trichomonascaceae</taxon>
        <taxon>Starmerella</taxon>
    </lineage>
</organism>
<keyword evidence="3" id="KW-1185">Reference proteome</keyword>
<dbReference type="AlphaFoldDB" id="A0AAV5RQ74"/>
<evidence type="ECO:0000313" key="3">
    <source>
        <dbReference type="Proteomes" id="UP001362899"/>
    </source>
</evidence>
<protein>
    <recommendedName>
        <fullName evidence="1">CobW/HypB/UreG nucleotide-binding domain-containing protein</fullName>
    </recommendedName>
</protein>
<gene>
    <name evidence="2" type="ORF">DASB73_042490</name>
</gene>
<dbReference type="CDD" id="cd03112">
    <property type="entry name" value="CobW-like"/>
    <property type="match status" value="1"/>
</dbReference>
<dbReference type="PANTHER" id="PTHR13748:SF31">
    <property type="entry name" value="ZINC-REGULATED GTPASE METALLOPROTEIN ACTIVATOR 1A-RELATED"/>
    <property type="match status" value="1"/>
</dbReference>
<reference evidence="2 3" key="1">
    <citation type="journal article" date="2023" name="Elife">
        <title>Identification of key yeast species and microbe-microbe interactions impacting larval growth of Drosophila in the wild.</title>
        <authorList>
            <person name="Mure A."/>
            <person name="Sugiura Y."/>
            <person name="Maeda R."/>
            <person name="Honda K."/>
            <person name="Sakurai N."/>
            <person name="Takahashi Y."/>
            <person name="Watada M."/>
            <person name="Katoh T."/>
            <person name="Gotoh A."/>
            <person name="Gotoh Y."/>
            <person name="Taniguchi I."/>
            <person name="Nakamura K."/>
            <person name="Hayashi T."/>
            <person name="Katayama T."/>
            <person name="Uemura T."/>
            <person name="Hattori Y."/>
        </authorList>
    </citation>
    <scope>NUCLEOTIDE SEQUENCE [LARGE SCALE GENOMIC DNA]</scope>
    <source>
        <strain evidence="2 3">SB-73</strain>
    </source>
</reference>
<comment type="caution">
    <text evidence="2">The sequence shown here is derived from an EMBL/GenBank/DDBJ whole genome shotgun (WGS) entry which is preliminary data.</text>
</comment>
<name>A0AAV5RQ74_STABA</name>